<accession>A0AA48GZY7</accession>
<gene>
    <name evidence="1" type="ORF">METESE_20900</name>
</gene>
<dbReference type="RefSeq" id="WP_243330544.1">
    <property type="nucleotide sequence ID" value="NZ_AP027081.1"/>
</dbReference>
<organism evidence="1 2">
    <name type="scientific">Mesoterricola sediminis</name>
    <dbReference type="NCBI Taxonomy" id="2927980"/>
    <lineage>
        <taxon>Bacteria</taxon>
        <taxon>Pseudomonadati</taxon>
        <taxon>Acidobacteriota</taxon>
        <taxon>Holophagae</taxon>
        <taxon>Holophagales</taxon>
        <taxon>Holophagaceae</taxon>
        <taxon>Mesoterricola</taxon>
    </lineage>
</organism>
<reference evidence="1" key="1">
    <citation type="journal article" date="2023" name="Int. J. Syst. Evol. Microbiol.">
        <title>Mesoterricola silvestris gen. nov., sp. nov., Mesoterricola sediminis sp. nov., Geothrix oryzae sp. nov., Geothrix edaphica sp. nov., Geothrix rubra sp. nov., and Geothrix limicola sp. nov., six novel members of Acidobacteriota isolated from soils.</title>
        <authorList>
            <person name="Itoh H."/>
            <person name="Sugisawa Y."/>
            <person name="Mise K."/>
            <person name="Xu Z."/>
            <person name="Kuniyasu M."/>
            <person name="Ushijima N."/>
            <person name="Kawano K."/>
            <person name="Kobayashi E."/>
            <person name="Shiratori Y."/>
            <person name="Masuda Y."/>
            <person name="Senoo K."/>
        </authorList>
    </citation>
    <scope>NUCLEOTIDE SEQUENCE</scope>
    <source>
        <strain evidence="1">W786</strain>
    </source>
</reference>
<dbReference type="AlphaFoldDB" id="A0AA48GZY7"/>
<name>A0AA48GZY7_9BACT</name>
<dbReference type="InterPro" id="IPR029032">
    <property type="entry name" value="AhpD-like"/>
</dbReference>
<protein>
    <submittedName>
        <fullName evidence="1">Uncharacterized protein</fullName>
    </submittedName>
</protein>
<dbReference type="EMBL" id="AP027081">
    <property type="protein sequence ID" value="BDU77132.1"/>
    <property type="molecule type" value="Genomic_DNA"/>
</dbReference>
<evidence type="ECO:0000313" key="2">
    <source>
        <dbReference type="Proteomes" id="UP001228113"/>
    </source>
</evidence>
<proteinExistence type="predicted"/>
<dbReference type="Proteomes" id="UP001228113">
    <property type="component" value="Chromosome"/>
</dbReference>
<dbReference type="Gene3D" id="1.20.1290.10">
    <property type="entry name" value="AhpD-like"/>
    <property type="match status" value="1"/>
</dbReference>
<sequence>MRPDTTPELVTEAVAELIALGAAIASNNQEAFQRHNFRLHRLGVAREDRIQAVNIALQVKMAPHRNLVEMAEAYLMGGEEPTEGGCGGGCGCSGEEEGCCDEGGCGEGGCGCGA</sequence>
<evidence type="ECO:0000313" key="1">
    <source>
        <dbReference type="EMBL" id="BDU77132.1"/>
    </source>
</evidence>
<keyword evidence="2" id="KW-1185">Reference proteome</keyword>
<dbReference type="KEGG" id="msea:METESE_20900"/>